<organism evidence="1 2">
    <name type="scientific">Sphaerosporella brunnea</name>
    <dbReference type="NCBI Taxonomy" id="1250544"/>
    <lineage>
        <taxon>Eukaryota</taxon>
        <taxon>Fungi</taxon>
        <taxon>Dikarya</taxon>
        <taxon>Ascomycota</taxon>
        <taxon>Pezizomycotina</taxon>
        <taxon>Pezizomycetes</taxon>
        <taxon>Pezizales</taxon>
        <taxon>Pyronemataceae</taxon>
        <taxon>Sphaerosporella</taxon>
    </lineage>
</organism>
<protein>
    <submittedName>
        <fullName evidence="1">Uncharacterized protein</fullName>
    </submittedName>
</protein>
<gene>
    <name evidence="1" type="ORF">FN846DRAFT_903527</name>
</gene>
<dbReference type="EMBL" id="VXIS01000023">
    <property type="protein sequence ID" value="KAA8912539.1"/>
    <property type="molecule type" value="Genomic_DNA"/>
</dbReference>
<name>A0A5J5F7G1_9PEZI</name>
<comment type="caution">
    <text evidence="1">The sequence shown here is derived from an EMBL/GenBank/DDBJ whole genome shotgun (WGS) entry which is preliminary data.</text>
</comment>
<keyword evidence="2" id="KW-1185">Reference proteome</keyword>
<dbReference type="Proteomes" id="UP000326924">
    <property type="component" value="Unassembled WGS sequence"/>
</dbReference>
<reference evidence="1 2" key="1">
    <citation type="submission" date="2019-09" db="EMBL/GenBank/DDBJ databases">
        <title>Draft genome of the ectomycorrhizal ascomycete Sphaerosporella brunnea.</title>
        <authorList>
            <consortium name="DOE Joint Genome Institute"/>
            <person name="Benucci G.M."/>
            <person name="Marozzi G."/>
            <person name="Antonielli L."/>
            <person name="Sanchez S."/>
            <person name="Marco P."/>
            <person name="Wang X."/>
            <person name="Falini L.B."/>
            <person name="Barry K."/>
            <person name="Haridas S."/>
            <person name="Lipzen A."/>
            <person name="Labutti K."/>
            <person name="Grigoriev I.V."/>
            <person name="Murat C."/>
            <person name="Martin F."/>
            <person name="Albertini E."/>
            <person name="Donnini D."/>
            <person name="Bonito G."/>
        </authorList>
    </citation>
    <scope>NUCLEOTIDE SEQUENCE [LARGE SCALE GENOMIC DNA]</scope>
    <source>
        <strain evidence="1 2">Sb_GMNB300</strain>
    </source>
</reference>
<dbReference type="InParanoid" id="A0A5J5F7G1"/>
<evidence type="ECO:0000313" key="1">
    <source>
        <dbReference type="EMBL" id="KAA8912539.1"/>
    </source>
</evidence>
<accession>A0A5J5F7G1</accession>
<sequence length="213" mass="23547">MDAVNEITPVSKDAICLNNFRRYRTQRENYIKDARKATAEIRRSIHAFLGKQYGDILCDSAPGLLWETIASARAFVPYHSDLLNIAKEIRDTGTVLSEDLLAFFMMHGLPTGDVRLASKNNVCTAGKDQKCVHILEQLQIVEPAYAYDRHGACTYTNPQTSTALFAKKGTGGSKGNFKNEKKDSRTANVVKYEHAPTTITDASMDSLLLLDGG</sequence>
<dbReference type="AlphaFoldDB" id="A0A5J5F7G1"/>
<evidence type="ECO:0000313" key="2">
    <source>
        <dbReference type="Proteomes" id="UP000326924"/>
    </source>
</evidence>
<proteinExistence type="predicted"/>